<dbReference type="SMART" id="SM01100">
    <property type="entry name" value="CRAL_TRIO_N"/>
    <property type="match status" value="1"/>
</dbReference>
<dbReference type="SMART" id="SM00194">
    <property type="entry name" value="PTPc"/>
    <property type="match status" value="1"/>
</dbReference>
<dbReference type="InterPro" id="IPR016130">
    <property type="entry name" value="Tyr_Pase_AS"/>
</dbReference>
<dbReference type="Pfam" id="PF00102">
    <property type="entry name" value="Y_phosphatase"/>
    <property type="match status" value="1"/>
</dbReference>
<evidence type="ECO:0000256" key="7">
    <source>
        <dbReference type="ARBA" id="ARBA00055430"/>
    </source>
</evidence>
<dbReference type="FunFam" id="3.40.525.10:FF:000005">
    <property type="entry name" value="Tyrosine-protein phosphatase non-receptor type 9"/>
    <property type="match status" value="1"/>
</dbReference>
<evidence type="ECO:0000256" key="5">
    <source>
        <dbReference type="ARBA" id="ARBA00022912"/>
    </source>
</evidence>
<name>A0A8C6L6K8_NOTFU</name>
<dbReference type="SUPFAM" id="SSF52799">
    <property type="entry name" value="(Phosphotyrosine protein) phosphatases II"/>
    <property type="match status" value="1"/>
</dbReference>
<keyword evidence="4" id="KW-0378">Hydrolase</keyword>
<dbReference type="InterPro" id="IPR001251">
    <property type="entry name" value="CRAL-TRIO_dom"/>
</dbReference>
<dbReference type="InterPro" id="IPR036273">
    <property type="entry name" value="CRAL/TRIO_N_dom_sf"/>
</dbReference>
<dbReference type="InterPro" id="IPR011074">
    <property type="entry name" value="CRAL/TRIO_N_dom"/>
</dbReference>
<feature type="domain" description="Tyrosine specific protein phosphatases" evidence="11">
    <location>
        <begin position="477"/>
        <end position="561"/>
    </location>
</feature>
<dbReference type="Ensembl" id="ENSNFUT00015017188.1">
    <property type="protein sequence ID" value="ENSNFUP00015016411.1"/>
    <property type="gene ID" value="ENSNFUG00015007854.1"/>
</dbReference>
<evidence type="ECO:0000256" key="8">
    <source>
        <dbReference type="ARBA" id="ARBA00060781"/>
    </source>
</evidence>
<gene>
    <name evidence="13" type="primary">ptpn9b</name>
</gene>
<comment type="similarity">
    <text evidence="8">Belongs to the protein-tyrosine phosphatase family. Non-receptor class 3 subfamily.</text>
</comment>
<protein>
    <recommendedName>
        <fullName evidence="9">Tyrosine-protein phosphatase non-receptor type 9</fullName>
        <ecNumber evidence="2">3.1.3.48</ecNumber>
    </recommendedName>
</protein>
<dbReference type="InterPro" id="IPR000387">
    <property type="entry name" value="Tyr_Pase_dom"/>
</dbReference>
<dbReference type="SMART" id="SM00404">
    <property type="entry name" value="PTPc_motif"/>
    <property type="match status" value="1"/>
</dbReference>
<dbReference type="FunFam" id="3.90.190.10:FF:000026">
    <property type="entry name" value="tyrosine-protein phosphatase non-receptor type 9"/>
    <property type="match status" value="1"/>
</dbReference>
<comment type="function">
    <text evidence="7">Protein-tyrosine phosphatase that could participate in the transfer of hydrophobic ligands or in functions of the Golgi apparatus.</text>
</comment>
<evidence type="ECO:0000256" key="2">
    <source>
        <dbReference type="ARBA" id="ARBA00013064"/>
    </source>
</evidence>
<dbReference type="Gene3D" id="3.90.190.10">
    <property type="entry name" value="Protein tyrosine phosphatase superfamily"/>
    <property type="match status" value="1"/>
</dbReference>
<sequence length="592" mass="67989">HTQDETGRREENPDMWIFYPAFLNEVHSRELPHSAGLVSQPTAVKFLMARKFDVSRAIDLFQAYKNTRIKEGIININPDEEPLRSELLSGKFTVLPGRDAKGAALALFTARLHRPDVTTHRAVLQAIIYQLDKTIESSQTQRDGLIFIYDMTNSSYGNFDYELCVKILNLLKGAFPARLKCVFIVSSPLWFRAPFAVLRLFVREKLRERVCTVRASELAIHIPVSSLPEHLGGTSQYSHCLPRPPNQPFSHSPPLSSSWGPDDERRYAEVSVHMPDQGGLTVHKLVDYVKRKKKRGIYQEYEEIRKEPPAGTFDYSKKMANQVKNRYSDVLCLDQSRVRLCQLSDEEDETSDYINASFMDGYKRSNTYIATQGPLPKTFADFWRMVWEQMVLIVVMTTRVVERGRVKCGQYWPLEEGRTEQHGYFRVKNTQIQVFQDFKLSHLELYNTQSGEKREVYHYLYVSWPDFGVPKSASAMLDFREHVLQTRKVAVQNLGSSLRGPPGGPPVVVHCSAGIGRTGTFCTLDICLSQLEDVGTVDIRQTVRRMRTQRAFSIQTWDQYYFCYTAVIEYAQQRGKLSPVQWSDSDLETDSE</sequence>
<accession>A0A8C6L6K8</accession>
<dbReference type="Gene3D" id="3.40.525.10">
    <property type="entry name" value="CRAL-TRIO lipid binding domain"/>
    <property type="match status" value="1"/>
</dbReference>
<dbReference type="Pfam" id="PF00650">
    <property type="entry name" value="CRAL_TRIO"/>
    <property type="match status" value="1"/>
</dbReference>
<dbReference type="CDD" id="cd00170">
    <property type="entry name" value="SEC14"/>
    <property type="match status" value="1"/>
</dbReference>
<evidence type="ECO:0000256" key="1">
    <source>
        <dbReference type="ARBA" id="ARBA00004496"/>
    </source>
</evidence>
<dbReference type="InterPro" id="IPR000242">
    <property type="entry name" value="PTP_cat"/>
</dbReference>
<dbReference type="PROSITE" id="PS50191">
    <property type="entry name" value="CRAL_TRIO"/>
    <property type="match status" value="1"/>
</dbReference>
<dbReference type="GeneTree" id="ENSGT00940000165569"/>
<evidence type="ECO:0000259" key="11">
    <source>
        <dbReference type="PROSITE" id="PS50056"/>
    </source>
</evidence>
<dbReference type="SMART" id="SM00516">
    <property type="entry name" value="SEC14"/>
    <property type="match status" value="1"/>
</dbReference>
<reference evidence="13" key="2">
    <citation type="submission" date="2025-08" db="UniProtKB">
        <authorList>
            <consortium name="Ensembl"/>
        </authorList>
    </citation>
    <scope>IDENTIFICATION</scope>
</reference>
<comment type="subcellular location">
    <subcellularLocation>
        <location evidence="1">Cytoplasm</location>
    </subcellularLocation>
</comment>
<evidence type="ECO:0000313" key="14">
    <source>
        <dbReference type="Proteomes" id="UP000694548"/>
    </source>
</evidence>
<dbReference type="AlphaFoldDB" id="A0A8C6L6K8"/>
<reference evidence="13" key="1">
    <citation type="submission" date="2014-08" db="EMBL/GenBank/DDBJ databases">
        <authorList>
            <person name="Senf B."/>
            <person name="Petzold A."/>
            <person name="Downie B.R."/>
            <person name="Koch P."/>
            <person name="Platzer M."/>
        </authorList>
    </citation>
    <scope>NUCLEOTIDE SEQUENCE [LARGE SCALE GENOMIC DNA]</scope>
    <source>
        <strain evidence="13">GRZ</strain>
    </source>
</reference>
<reference evidence="13" key="3">
    <citation type="submission" date="2025-09" db="UniProtKB">
        <authorList>
            <consortium name="Ensembl"/>
        </authorList>
    </citation>
    <scope>IDENTIFICATION</scope>
</reference>
<dbReference type="InterPro" id="IPR036865">
    <property type="entry name" value="CRAL-TRIO_dom_sf"/>
</dbReference>
<keyword evidence="14" id="KW-1185">Reference proteome</keyword>
<evidence type="ECO:0000313" key="13">
    <source>
        <dbReference type="Ensembl" id="ENSNFUP00015016411.1"/>
    </source>
</evidence>
<evidence type="ECO:0000259" key="10">
    <source>
        <dbReference type="PROSITE" id="PS50055"/>
    </source>
</evidence>
<feature type="domain" description="Tyrosine-protein phosphatase" evidence="10">
    <location>
        <begin position="297"/>
        <end position="570"/>
    </location>
</feature>
<dbReference type="InterPro" id="IPR050348">
    <property type="entry name" value="Protein-Tyr_Phosphatase"/>
</dbReference>
<keyword evidence="3" id="KW-0963">Cytoplasm</keyword>
<dbReference type="PRINTS" id="PR00700">
    <property type="entry name" value="PRTYPHPHTASE"/>
</dbReference>
<evidence type="ECO:0000259" key="12">
    <source>
        <dbReference type="PROSITE" id="PS50191"/>
    </source>
</evidence>
<keyword evidence="6" id="KW-0007">Acetylation</keyword>
<dbReference type="PANTHER" id="PTHR19134:SF328">
    <property type="entry name" value="PROTEIN TYROSINE PHOSPHATASE NON-RECEPTOR TYPE 9B"/>
    <property type="match status" value="1"/>
</dbReference>
<dbReference type="Proteomes" id="UP000694548">
    <property type="component" value="Chromosome sgr08"/>
</dbReference>
<keyword evidence="5" id="KW-0904">Protein phosphatase</keyword>
<evidence type="ECO:0000256" key="3">
    <source>
        <dbReference type="ARBA" id="ARBA00022490"/>
    </source>
</evidence>
<dbReference type="PROSITE" id="PS50056">
    <property type="entry name" value="TYR_PHOSPHATASE_2"/>
    <property type="match status" value="1"/>
</dbReference>
<dbReference type="CDD" id="cd14543">
    <property type="entry name" value="PTPc-N9"/>
    <property type="match status" value="1"/>
</dbReference>
<evidence type="ECO:0000256" key="6">
    <source>
        <dbReference type="ARBA" id="ARBA00022990"/>
    </source>
</evidence>
<evidence type="ECO:0000256" key="4">
    <source>
        <dbReference type="ARBA" id="ARBA00022801"/>
    </source>
</evidence>
<organism evidence="13 14">
    <name type="scientific">Nothobranchius furzeri</name>
    <name type="common">Turquoise killifish</name>
    <dbReference type="NCBI Taxonomy" id="105023"/>
    <lineage>
        <taxon>Eukaryota</taxon>
        <taxon>Metazoa</taxon>
        <taxon>Chordata</taxon>
        <taxon>Craniata</taxon>
        <taxon>Vertebrata</taxon>
        <taxon>Euteleostomi</taxon>
        <taxon>Actinopterygii</taxon>
        <taxon>Neopterygii</taxon>
        <taxon>Teleostei</taxon>
        <taxon>Neoteleostei</taxon>
        <taxon>Acanthomorphata</taxon>
        <taxon>Ovalentaria</taxon>
        <taxon>Atherinomorphae</taxon>
        <taxon>Cyprinodontiformes</taxon>
        <taxon>Nothobranchiidae</taxon>
        <taxon>Nothobranchius</taxon>
    </lineage>
</organism>
<dbReference type="PROSITE" id="PS50055">
    <property type="entry name" value="TYR_PHOSPHATASE_PTP"/>
    <property type="match status" value="1"/>
</dbReference>
<proteinExistence type="inferred from homology"/>
<dbReference type="SUPFAM" id="SSF46938">
    <property type="entry name" value="CRAL/TRIO N-terminal domain"/>
    <property type="match status" value="1"/>
</dbReference>
<dbReference type="PANTHER" id="PTHR19134">
    <property type="entry name" value="RECEPTOR-TYPE TYROSINE-PROTEIN PHOSPHATASE"/>
    <property type="match status" value="1"/>
</dbReference>
<feature type="domain" description="CRAL-TRIO" evidence="12">
    <location>
        <begin position="80"/>
        <end position="239"/>
    </location>
</feature>
<dbReference type="PROSITE" id="PS00383">
    <property type="entry name" value="TYR_PHOSPHATASE_1"/>
    <property type="match status" value="1"/>
</dbReference>
<dbReference type="EC" id="3.1.3.48" evidence="2"/>
<evidence type="ECO:0000256" key="9">
    <source>
        <dbReference type="ARBA" id="ARBA00069781"/>
    </source>
</evidence>
<dbReference type="InterPro" id="IPR029021">
    <property type="entry name" value="Prot-tyrosine_phosphatase-like"/>
</dbReference>
<dbReference type="SUPFAM" id="SSF52087">
    <property type="entry name" value="CRAL/TRIO domain"/>
    <property type="match status" value="1"/>
</dbReference>
<dbReference type="InterPro" id="IPR003595">
    <property type="entry name" value="Tyr_Pase_cat"/>
</dbReference>
<dbReference type="GO" id="GO:0005737">
    <property type="term" value="C:cytoplasm"/>
    <property type="evidence" value="ECO:0007669"/>
    <property type="project" value="UniProtKB-SubCell"/>
</dbReference>
<dbReference type="GO" id="GO:0004725">
    <property type="term" value="F:protein tyrosine phosphatase activity"/>
    <property type="evidence" value="ECO:0007669"/>
    <property type="project" value="UniProtKB-EC"/>
</dbReference>